<sequence>MLGCGFRGAYVYKKLTARKGSHNDYTCLNKNHRDVTLAIKSFNKILAARLIAASDQPKLQFADDDTWVEVFPDVFVYSAFLEESQAGTWQVRLISVVRKDLAMLQRSPIDVQCWVGAGTAVFLAEAGFRLVPEDHDLPYSAAFFTCPGHSGALIRLHKWNLSLNKSLILEYGQLAAVQDCIYRSRFVSEYLMSVDFDEFLVPRKKRSIPEALLSIETAVGKNVLGSMVIQNQFFCREYPYNSALLRQVPPLLSLIENVREAIPWEHNVRSKYITRPNATVVGGVHFVWEHRPG</sequence>
<dbReference type="PANTHER" id="PTHR21461">
    <property type="entry name" value="GLYCOSYLTRANSFERASE FAMILY 92 PROTEIN"/>
    <property type="match status" value="1"/>
</dbReference>
<evidence type="ECO:0000313" key="11">
    <source>
        <dbReference type="Proteomes" id="UP000001555"/>
    </source>
</evidence>
<evidence type="ECO:0000256" key="7">
    <source>
        <dbReference type="ARBA" id="ARBA00023136"/>
    </source>
</evidence>
<proteinExistence type="inferred from homology"/>
<dbReference type="GO" id="GO:0005737">
    <property type="term" value="C:cytoplasm"/>
    <property type="evidence" value="ECO:0000318"/>
    <property type="project" value="GO_Central"/>
</dbReference>
<keyword evidence="6" id="KW-1133">Transmembrane helix</keyword>
<protein>
    <recommendedName>
        <fullName evidence="8">Glycosyltransferase family 92 protein</fullName>
        <ecNumber evidence="8">2.4.1.-</ecNumber>
    </recommendedName>
</protein>
<dbReference type="EnsemblMetazoa" id="ISCW022056-RA">
    <property type="protein sequence ID" value="ISCW022056-PA"/>
    <property type="gene ID" value="ISCW022056"/>
</dbReference>
<keyword evidence="5" id="KW-0812">Transmembrane</keyword>
<dbReference type="VEuPathDB" id="VectorBase:ISCP_010503"/>
<keyword evidence="11" id="KW-1185">Reference proteome</keyword>
<keyword evidence="3 8" id="KW-0328">Glycosyltransferase</keyword>
<evidence type="ECO:0000313" key="10">
    <source>
        <dbReference type="EnsemblMetazoa" id="ISCW022056-PA"/>
    </source>
</evidence>
<reference evidence="9 11" key="1">
    <citation type="submission" date="2008-03" db="EMBL/GenBank/DDBJ databases">
        <title>Annotation of Ixodes scapularis.</title>
        <authorList>
            <consortium name="Ixodes scapularis Genome Project Consortium"/>
            <person name="Caler E."/>
            <person name="Hannick L.I."/>
            <person name="Bidwell S."/>
            <person name="Joardar V."/>
            <person name="Thiagarajan M."/>
            <person name="Amedeo P."/>
            <person name="Galinsky K.J."/>
            <person name="Schobel S."/>
            <person name="Inman J."/>
            <person name="Hostetler J."/>
            <person name="Miller J."/>
            <person name="Hammond M."/>
            <person name="Megy K."/>
            <person name="Lawson D."/>
            <person name="Kodira C."/>
            <person name="Sutton G."/>
            <person name="Meyer J."/>
            <person name="Hill C.A."/>
            <person name="Birren B."/>
            <person name="Nene V."/>
            <person name="Collins F."/>
            <person name="Alarcon-Chaidez F."/>
            <person name="Wikel S."/>
            <person name="Strausberg R."/>
        </authorList>
    </citation>
    <scope>NUCLEOTIDE SEQUENCE [LARGE SCALE GENOMIC DNA]</scope>
    <source>
        <strain evidence="11">Wikel</strain>
        <strain evidence="9">Wikel colony</strain>
    </source>
</reference>
<keyword evidence="4 8" id="KW-0808">Transferase</keyword>
<dbReference type="Proteomes" id="UP000001555">
    <property type="component" value="Unassembled WGS sequence"/>
</dbReference>
<comment type="subcellular location">
    <subcellularLocation>
        <location evidence="1">Membrane</location>
        <topology evidence="1">Single-pass membrane protein</topology>
    </subcellularLocation>
</comment>
<dbReference type="Pfam" id="PF01697">
    <property type="entry name" value="Glyco_transf_92"/>
    <property type="match status" value="1"/>
</dbReference>
<dbReference type="GO" id="GO:0016757">
    <property type="term" value="F:glycosyltransferase activity"/>
    <property type="evidence" value="ECO:0000318"/>
    <property type="project" value="GO_Central"/>
</dbReference>
<evidence type="ECO:0000256" key="8">
    <source>
        <dbReference type="RuleBase" id="RU366017"/>
    </source>
</evidence>
<name>B7QCF0_IXOSC</name>
<dbReference type="AlphaFoldDB" id="B7QCF0"/>
<dbReference type="PANTHER" id="PTHR21461:SF40">
    <property type="entry name" value="GLYCOSYLTRANSFERASE FAMILY 92 PROTEIN"/>
    <property type="match status" value="1"/>
</dbReference>
<gene>
    <name evidence="9" type="ORF">IscW_ISCW022056</name>
</gene>
<evidence type="ECO:0000313" key="9">
    <source>
        <dbReference type="EMBL" id="EEC16522.1"/>
    </source>
</evidence>
<keyword evidence="7" id="KW-0472">Membrane</keyword>
<dbReference type="EMBL" id="DS907234">
    <property type="protein sequence ID" value="EEC16522.1"/>
    <property type="molecule type" value="Genomic_DNA"/>
</dbReference>
<reference evidence="10" key="2">
    <citation type="submission" date="2020-05" db="UniProtKB">
        <authorList>
            <consortium name="EnsemblMetazoa"/>
        </authorList>
    </citation>
    <scope>IDENTIFICATION</scope>
    <source>
        <strain evidence="10">wikel</strain>
    </source>
</reference>
<accession>B7QCF0</accession>
<dbReference type="InParanoid" id="B7QCF0"/>
<organism>
    <name type="scientific">Ixodes scapularis</name>
    <name type="common">Black-legged tick</name>
    <name type="synonym">Deer tick</name>
    <dbReference type="NCBI Taxonomy" id="6945"/>
    <lineage>
        <taxon>Eukaryota</taxon>
        <taxon>Metazoa</taxon>
        <taxon>Ecdysozoa</taxon>
        <taxon>Arthropoda</taxon>
        <taxon>Chelicerata</taxon>
        <taxon>Arachnida</taxon>
        <taxon>Acari</taxon>
        <taxon>Parasitiformes</taxon>
        <taxon>Ixodida</taxon>
        <taxon>Ixodoidea</taxon>
        <taxon>Ixodidae</taxon>
        <taxon>Ixodinae</taxon>
        <taxon>Ixodes</taxon>
    </lineage>
</organism>
<feature type="non-terminal residue" evidence="9">
    <location>
        <position position="293"/>
    </location>
</feature>
<dbReference type="VEuPathDB" id="VectorBase:ISCW022056"/>
<evidence type="ECO:0000256" key="4">
    <source>
        <dbReference type="ARBA" id="ARBA00022679"/>
    </source>
</evidence>
<dbReference type="EMBL" id="ABJB010712244">
    <property type="status" value="NOT_ANNOTATED_CDS"/>
    <property type="molecule type" value="Genomic_DNA"/>
</dbReference>
<dbReference type="OrthoDB" id="6418940at2759"/>
<dbReference type="PaxDb" id="6945-B7QCF0"/>
<dbReference type="VEuPathDB" id="VectorBase:ISCI022056"/>
<evidence type="ECO:0000256" key="2">
    <source>
        <dbReference type="ARBA" id="ARBA00007647"/>
    </source>
</evidence>
<dbReference type="EC" id="2.4.1.-" evidence="8"/>
<dbReference type="GO" id="GO:0016020">
    <property type="term" value="C:membrane"/>
    <property type="evidence" value="ECO:0007669"/>
    <property type="project" value="UniProtKB-SubCell"/>
</dbReference>
<comment type="similarity">
    <text evidence="2 8">Belongs to the glycosyltransferase 92 family.</text>
</comment>
<evidence type="ECO:0000256" key="5">
    <source>
        <dbReference type="ARBA" id="ARBA00022692"/>
    </source>
</evidence>
<evidence type="ECO:0000256" key="6">
    <source>
        <dbReference type="ARBA" id="ARBA00022989"/>
    </source>
</evidence>
<dbReference type="HOGENOM" id="CLU_951792_0_0_1"/>
<evidence type="ECO:0000256" key="1">
    <source>
        <dbReference type="ARBA" id="ARBA00004167"/>
    </source>
</evidence>
<dbReference type="InterPro" id="IPR008166">
    <property type="entry name" value="Glyco_transf_92"/>
</dbReference>
<evidence type="ECO:0000256" key="3">
    <source>
        <dbReference type="ARBA" id="ARBA00022676"/>
    </source>
</evidence>